<dbReference type="Proteomes" id="UP000265703">
    <property type="component" value="Unassembled WGS sequence"/>
</dbReference>
<dbReference type="OrthoDB" id="2386076at2759"/>
<organism evidence="1 2">
    <name type="scientific">Glomus cerebriforme</name>
    <dbReference type="NCBI Taxonomy" id="658196"/>
    <lineage>
        <taxon>Eukaryota</taxon>
        <taxon>Fungi</taxon>
        <taxon>Fungi incertae sedis</taxon>
        <taxon>Mucoromycota</taxon>
        <taxon>Glomeromycotina</taxon>
        <taxon>Glomeromycetes</taxon>
        <taxon>Glomerales</taxon>
        <taxon>Glomeraceae</taxon>
        <taxon>Glomus</taxon>
    </lineage>
</organism>
<evidence type="ECO:0008006" key="3">
    <source>
        <dbReference type="Google" id="ProtNLM"/>
    </source>
</evidence>
<proteinExistence type="predicted"/>
<protein>
    <recommendedName>
        <fullName evidence="3">RNase H type-1 domain-containing protein</fullName>
    </recommendedName>
</protein>
<gene>
    <name evidence="1" type="ORF">C1645_812873</name>
</gene>
<dbReference type="GO" id="GO:0003676">
    <property type="term" value="F:nucleic acid binding"/>
    <property type="evidence" value="ECO:0007669"/>
    <property type="project" value="InterPro"/>
</dbReference>
<keyword evidence="2" id="KW-1185">Reference proteome</keyword>
<dbReference type="AlphaFoldDB" id="A0A397TPB5"/>
<evidence type="ECO:0000313" key="1">
    <source>
        <dbReference type="EMBL" id="RIA98317.1"/>
    </source>
</evidence>
<name>A0A397TPB5_9GLOM</name>
<accession>A0A397TPB5</accession>
<dbReference type="InterPro" id="IPR036397">
    <property type="entry name" value="RNaseH_sf"/>
</dbReference>
<evidence type="ECO:0000313" key="2">
    <source>
        <dbReference type="Proteomes" id="UP000265703"/>
    </source>
</evidence>
<dbReference type="Gene3D" id="3.30.420.10">
    <property type="entry name" value="Ribonuclease H-like superfamily/Ribonuclease H"/>
    <property type="match status" value="1"/>
</dbReference>
<comment type="caution">
    <text evidence="1">The sequence shown here is derived from an EMBL/GenBank/DDBJ whole genome shotgun (WGS) entry which is preliminary data.</text>
</comment>
<reference evidence="1 2" key="1">
    <citation type="submission" date="2018-06" db="EMBL/GenBank/DDBJ databases">
        <title>Comparative genomics reveals the genomic features of Rhizophagus irregularis, R. cerebriforme, R. diaphanum and Gigaspora rosea, and their symbiotic lifestyle signature.</title>
        <authorList>
            <person name="Morin E."/>
            <person name="San Clemente H."/>
            <person name="Chen E.C.H."/>
            <person name="De La Providencia I."/>
            <person name="Hainaut M."/>
            <person name="Kuo A."/>
            <person name="Kohler A."/>
            <person name="Murat C."/>
            <person name="Tang N."/>
            <person name="Roy S."/>
            <person name="Loubradou J."/>
            <person name="Henrissat B."/>
            <person name="Grigoriev I.V."/>
            <person name="Corradi N."/>
            <person name="Roux C."/>
            <person name="Martin F.M."/>
        </authorList>
    </citation>
    <scope>NUCLEOTIDE SEQUENCE [LARGE SCALE GENOMIC DNA]</scope>
    <source>
        <strain evidence="1 2">DAOM 227022</strain>
    </source>
</reference>
<dbReference type="EMBL" id="QKYT01000017">
    <property type="protein sequence ID" value="RIA98317.1"/>
    <property type="molecule type" value="Genomic_DNA"/>
</dbReference>
<sequence>MLLASTNFVRLSFKSFGLDDHFGKLLVDTTSHHLLSSYISILNIASPLPSNTSSHFKNFSISFPNLNPFSKDWVIFWDPFNNHVSLTEFHYLEFYTDASLIELGSTLILSLIVSPPNSTINIFTDCKSIVDTFYNRNNSFNSFRNIFKDNSSPTLWTFLLKIISFQNISLTLIKVDAHSNSNFNNKIDQLMHILENFLLNCHYLTDLILNRHSKYFNLRSDICWDFTFAYFNSEDVSSLDTSFKTSFRKAHKLKFFLELLIVQIIQRRRPDFYDNWKCPSCKIEQETFLHLWNYLTKDIVPKFLFALISKHIRSISLVSEIIFNIINFTYTSFMNQIWLMRCDKFIELEKPFNIDSIEKCKKRNL</sequence>